<dbReference type="Proteomes" id="UP000586454">
    <property type="component" value="Unassembled WGS sequence"/>
</dbReference>
<sequence>MEIKNPIGTFADEILPLLFSYTDRHQNVVDAVVGLFKFCLQYLVLNHRRVAPEIRTVVEAVFIGEDDGPIIPLRPRIFHPGEGEEEAVAARIVIEFFVEAKGFLMQKSISSSRCFRPLSCT</sequence>
<protein>
    <submittedName>
        <fullName evidence="1">Uncharacterized protein</fullName>
    </submittedName>
</protein>
<keyword evidence="2" id="KW-1185">Reference proteome</keyword>
<evidence type="ECO:0000313" key="2">
    <source>
        <dbReference type="Proteomes" id="UP000586454"/>
    </source>
</evidence>
<organism evidence="1 2">
    <name type="scientific">Aedoeadaptatus nemausensis</name>
    <dbReference type="NCBI Taxonomy" id="2582829"/>
    <lineage>
        <taxon>Bacteria</taxon>
        <taxon>Bacillati</taxon>
        <taxon>Bacillota</taxon>
        <taxon>Tissierellia</taxon>
        <taxon>Tissierellales</taxon>
        <taxon>Peptoniphilaceae</taxon>
        <taxon>Aedoeadaptatus</taxon>
    </lineage>
</organism>
<comment type="caution">
    <text evidence="1">The sequence shown here is derived from an EMBL/GenBank/DDBJ whole genome shotgun (WGS) entry which is preliminary data.</text>
</comment>
<dbReference type="EMBL" id="CAIJCS010000019">
    <property type="protein sequence ID" value="CAC9931978.1"/>
    <property type="molecule type" value="Genomic_DNA"/>
</dbReference>
<reference evidence="1 2" key="1">
    <citation type="submission" date="2020-06" db="EMBL/GenBank/DDBJ databases">
        <authorList>
            <person name="Criscuolo A."/>
        </authorList>
    </citation>
    <scope>NUCLEOTIDE SEQUENCE [LARGE SCALE GENOMIC DNA]</scope>
    <source>
        <strain evidence="1">1804121828</strain>
    </source>
</reference>
<dbReference type="RefSeq" id="WP_180500143.1">
    <property type="nucleotide sequence ID" value="NZ_CAIJCS010000019.1"/>
</dbReference>
<gene>
    <name evidence="1" type="ORF">PEPNEM18_01145</name>
</gene>
<name>A0A6V6Y5Y9_9FIRM</name>
<evidence type="ECO:0000313" key="1">
    <source>
        <dbReference type="EMBL" id="CAC9931978.1"/>
    </source>
</evidence>
<accession>A0A6V6Y5Y9</accession>
<dbReference type="AlphaFoldDB" id="A0A6V6Y5Y9"/>
<proteinExistence type="predicted"/>